<protein>
    <submittedName>
        <fullName evidence="2">Uncharacterized protein</fullName>
    </submittedName>
</protein>
<comment type="caution">
    <text evidence="2">The sequence shown here is derived from an EMBL/GenBank/DDBJ whole genome shotgun (WGS) entry which is preliminary data.</text>
</comment>
<keyword evidence="3" id="KW-1185">Reference proteome</keyword>
<organism evidence="2 3">
    <name type="scientific">Grifola frondosa</name>
    <name type="common">Maitake</name>
    <name type="synonym">Polyporus frondosus</name>
    <dbReference type="NCBI Taxonomy" id="5627"/>
    <lineage>
        <taxon>Eukaryota</taxon>
        <taxon>Fungi</taxon>
        <taxon>Dikarya</taxon>
        <taxon>Basidiomycota</taxon>
        <taxon>Agaricomycotina</taxon>
        <taxon>Agaricomycetes</taxon>
        <taxon>Polyporales</taxon>
        <taxon>Grifolaceae</taxon>
        <taxon>Grifola</taxon>
    </lineage>
</organism>
<evidence type="ECO:0000256" key="1">
    <source>
        <dbReference type="SAM" id="MobiDB-lite"/>
    </source>
</evidence>
<reference evidence="2 3" key="1">
    <citation type="submission" date="2016-03" db="EMBL/GenBank/DDBJ databases">
        <title>Whole genome sequencing of Grifola frondosa 9006-11.</title>
        <authorList>
            <person name="Min B."/>
            <person name="Park H."/>
            <person name="Kim J.-G."/>
            <person name="Cho H."/>
            <person name="Oh Y.-L."/>
            <person name="Kong W.-S."/>
            <person name="Choi I.-G."/>
        </authorList>
    </citation>
    <scope>NUCLEOTIDE SEQUENCE [LARGE SCALE GENOMIC DNA]</scope>
    <source>
        <strain evidence="2 3">9006-11</strain>
    </source>
</reference>
<feature type="region of interest" description="Disordered" evidence="1">
    <location>
        <begin position="21"/>
        <end position="40"/>
    </location>
</feature>
<evidence type="ECO:0000313" key="2">
    <source>
        <dbReference type="EMBL" id="OBZ78600.1"/>
    </source>
</evidence>
<dbReference type="EMBL" id="LUGG01000001">
    <property type="protein sequence ID" value="OBZ78600.1"/>
    <property type="molecule type" value="Genomic_DNA"/>
</dbReference>
<accession>A0A1C7MNZ0</accession>
<name>A0A1C7MNZ0_GRIFR</name>
<dbReference type="AlphaFoldDB" id="A0A1C7MNZ0"/>
<sequence>MHGTHLAFRVNWAAITTESSTSPRNAKFSADRGYKAPRSAGATPPVLCYGSRLPLSIHDISKQVDCHQTRSRENALIFSTCMLMRRGRFGHVRDLQQAPVRSYPDSLTSMRSGSGDTCQFAGEDRANAGVMSAAPAVADENCALGHNADAK</sequence>
<proteinExistence type="predicted"/>
<dbReference type="Proteomes" id="UP000092993">
    <property type="component" value="Unassembled WGS sequence"/>
</dbReference>
<gene>
    <name evidence="2" type="ORF">A0H81_00449</name>
</gene>
<evidence type="ECO:0000313" key="3">
    <source>
        <dbReference type="Proteomes" id="UP000092993"/>
    </source>
</evidence>